<dbReference type="GO" id="GO:0016757">
    <property type="term" value="F:glycosyltransferase activity"/>
    <property type="evidence" value="ECO:0007669"/>
    <property type="project" value="UniProtKB-KW"/>
</dbReference>
<name>A0A9X5VAX8_BACCE</name>
<dbReference type="Proteomes" id="UP000184161">
    <property type="component" value="Unassembled WGS sequence"/>
</dbReference>
<reference evidence="1 2" key="1">
    <citation type="submission" date="2016-10" db="EMBL/GenBank/DDBJ databases">
        <title>Draft Genome Sequence of one Bacillus cereus strain isolated from pooled breast milk.</title>
        <authorList>
            <person name="Woudstra C."/>
            <person name="Chamoin A."/>
            <person name="Gentil S."/>
            <person name="Rambeloson T."/>
            <person name="Delannoye S."/>
            <person name="Heinnekine J.A."/>
            <person name="Herbin S."/>
            <person name="Fach P."/>
        </authorList>
    </citation>
    <scope>NUCLEOTIDE SEQUENCE [LARGE SCALE GENOMIC DNA]</scope>
    <source>
        <strain evidence="1 2">16SBCL1279</strain>
    </source>
</reference>
<protein>
    <submittedName>
        <fullName evidence="1">Xanthine phosphoribosyltransferase</fullName>
    </submittedName>
</protein>
<accession>A0A9X5VAX8</accession>
<keyword evidence="1" id="KW-0328">Glycosyltransferase</keyword>
<keyword evidence="1" id="KW-0808">Transferase</keyword>
<dbReference type="EMBL" id="MLYK01000032">
    <property type="protein sequence ID" value="OJS95043.1"/>
    <property type="molecule type" value="Genomic_DNA"/>
</dbReference>
<comment type="caution">
    <text evidence="1">The sequence shown here is derived from an EMBL/GenBank/DDBJ whole genome shotgun (WGS) entry which is preliminary data.</text>
</comment>
<sequence>MDEINNQEQQEQVQDVDETEVEAIQQTDEIIENKTYSQEEVNALQEQIEELSQYKPKELTDDEIKIQQKLTDLWQREVTQTLKEEGVQMFADFIKVDVDDTDTLKSQITKLKEIIGTLELSNSYQPTNHKNPNGYDVAKKNKDVKSMIRQKLNF</sequence>
<organism evidence="1 2">
    <name type="scientific">Bacillus cereus</name>
    <dbReference type="NCBI Taxonomy" id="1396"/>
    <lineage>
        <taxon>Bacteria</taxon>
        <taxon>Bacillati</taxon>
        <taxon>Bacillota</taxon>
        <taxon>Bacilli</taxon>
        <taxon>Bacillales</taxon>
        <taxon>Bacillaceae</taxon>
        <taxon>Bacillus</taxon>
        <taxon>Bacillus cereus group</taxon>
    </lineage>
</organism>
<dbReference type="AlphaFoldDB" id="A0A9X5VAX8"/>
<proteinExistence type="predicted"/>
<evidence type="ECO:0000313" key="1">
    <source>
        <dbReference type="EMBL" id="OJS95043.1"/>
    </source>
</evidence>
<evidence type="ECO:0000313" key="2">
    <source>
        <dbReference type="Proteomes" id="UP000184161"/>
    </source>
</evidence>
<dbReference type="RefSeq" id="WP_065382179.1">
    <property type="nucleotide sequence ID" value="NZ_CP014486.1"/>
</dbReference>
<gene>
    <name evidence="1" type="ORF">BKK64_14900</name>
</gene>